<proteinExistence type="inferred from homology"/>
<dbReference type="InterPro" id="IPR036396">
    <property type="entry name" value="Cyt_P450_sf"/>
</dbReference>
<dbReference type="Pfam" id="PF00067">
    <property type="entry name" value="p450"/>
    <property type="match status" value="1"/>
</dbReference>
<organism evidence="12 13">
    <name type="scientific">Rhamnella rubrinervis</name>
    <dbReference type="NCBI Taxonomy" id="2594499"/>
    <lineage>
        <taxon>Eukaryota</taxon>
        <taxon>Viridiplantae</taxon>
        <taxon>Streptophyta</taxon>
        <taxon>Embryophyta</taxon>
        <taxon>Tracheophyta</taxon>
        <taxon>Spermatophyta</taxon>
        <taxon>Magnoliopsida</taxon>
        <taxon>eudicotyledons</taxon>
        <taxon>Gunneridae</taxon>
        <taxon>Pentapetalae</taxon>
        <taxon>rosids</taxon>
        <taxon>fabids</taxon>
        <taxon>Rosales</taxon>
        <taxon>Rhamnaceae</taxon>
        <taxon>rhamnoid group</taxon>
        <taxon>Rhamneae</taxon>
        <taxon>Rhamnella</taxon>
    </lineage>
</organism>
<dbReference type="Proteomes" id="UP000796880">
    <property type="component" value="Unassembled WGS sequence"/>
</dbReference>
<evidence type="ECO:0000256" key="4">
    <source>
        <dbReference type="ARBA" id="ARBA00022692"/>
    </source>
</evidence>
<keyword evidence="10" id="KW-0503">Monooxygenase</keyword>
<dbReference type="OrthoDB" id="1372046at2759"/>
<keyword evidence="11" id="KW-0472">Membrane</keyword>
<feature type="transmembrane region" description="Helical" evidence="11">
    <location>
        <begin position="6"/>
        <end position="27"/>
    </location>
</feature>
<reference evidence="12" key="1">
    <citation type="submission" date="2020-03" db="EMBL/GenBank/DDBJ databases">
        <title>A high-quality chromosome-level genome assembly of a woody plant with both climbing and erect habits, Rhamnella rubrinervis.</title>
        <authorList>
            <person name="Lu Z."/>
            <person name="Yang Y."/>
            <person name="Zhu X."/>
            <person name="Sun Y."/>
        </authorList>
    </citation>
    <scope>NUCLEOTIDE SEQUENCE</scope>
    <source>
        <strain evidence="12">BYM</strain>
        <tissue evidence="12">Leaf</tissue>
    </source>
</reference>
<dbReference type="PROSITE" id="PS00086">
    <property type="entry name" value="CYTOCHROME_P450"/>
    <property type="match status" value="1"/>
</dbReference>
<keyword evidence="6 11" id="KW-1133">Transmembrane helix</keyword>
<evidence type="ECO:0000256" key="7">
    <source>
        <dbReference type="ARBA" id="ARBA00023002"/>
    </source>
</evidence>
<keyword evidence="5 9" id="KW-0479">Metal-binding</keyword>
<evidence type="ECO:0000256" key="11">
    <source>
        <dbReference type="SAM" id="Phobius"/>
    </source>
</evidence>
<dbReference type="FunFam" id="1.10.630.10:FF:000022">
    <property type="entry name" value="Taxadiene 5-alpha hydroxylase"/>
    <property type="match status" value="1"/>
</dbReference>
<evidence type="ECO:0008006" key="14">
    <source>
        <dbReference type="Google" id="ProtNLM"/>
    </source>
</evidence>
<evidence type="ECO:0000256" key="8">
    <source>
        <dbReference type="ARBA" id="ARBA00023004"/>
    </source>
</evidence>
<comment type="cofactor">
    <cofactor evidence="1 9">
        <name>heme</name>
        <dbReference type="ChEBI" id="CHEBI:30413"/>
    </cofactor>
</comment>
<dbReference type="EMBL" id="VOIH02000009">
    <property type="protein sequence ID" value="KAF3437260.1"/>
    <property type="molecule type" value="Genomic_DNA"/>
</dbReference>
<dbReference type="Gene3D" id="1.10.630.10">
    <property type="entry name" value="Cytochrome P450"/>
    <property type="match status" value="1"/>
</dbReference>
<evidence type="ECO:0000256" key="10">
    <source>
        <dbReference type="RuleBase" id="RU000461"/>
    </source>
</evidence>
<evidence type="ECO:0000313" key="12">
    <source>
        <dbReference type="EMBL" id="KAF3437260.1"/>
    </source>
</evidence>
<dbReference type="PRINTS" id="PR00463">
    <property type="entry name" value="EP450I"/>
</dbReference>
<dbReference type="GO" id="GO:0004497">
    <property type="term" value="F:monooxygenase activity"/>
    <property type="evidence" value="ECO:0007669"/>
    <property type="project" value="UniProtKB-KW"/>
</dbReference>
<dbReference type="PRINTS" id="PR00385">
    <property type="entry name" value="P450"/>
</dbReference>
<dbReference type="GO" id="GO:0020037">
    <property type="term" value="F:heme binding"/>
    <property type="evidence" value="ECO:0007669"/>
    <property type="project" value="InterPro"/>
</dbReference>
<evidence type="ECO:0000256" key="3">
    <source>
        <dbReference type="ARBA" id="ARBA00010617"/>
    </source>
</evidence>
<keyword evidence="9 10" id="KW-0349">Heme</keyword>
<dbReference type="InterPro" id="IPR017972">
    <property type="entry name" value="Cyt_P450_CS"/>
</dbReference>
<accession>A0A8K0GWP8</accession>
<evidence type="ECO:0000256" key="6">
    <source>
        <dbReference type="ARBA" id="ARBA00022989"/>
    </source>
</evidence>
<keyword evidence="13" id="KW-1185">Reference proteome</keyword>
<dbReference type="GO" id="GO:0016125">
    <property type="term" value="P:sterol metabolic process"/>
    <property type="evidence" value="ECO:0007669"/>
    <property type="project" value="TreeGrafter"/>
</dbReference>
<protein>
    <recommendedName>
        <fullName evidence="14">Cytochrome P450</fullName>
    </recommendedName>
</protein>
<comment type="caution">
    <text evidence="12">The sequence shown here is derived from an EMBL/GenBank/DDBJ whole genome shotgun (WGS) entry which is preliminary data.</text>
</comment>
<dbReference type="GO" id="GO:0005506">
    <property type="term" value="F:iron ion binding"/>
    <property type="evidence" value="ECO:0007669"/>
    <property type="project" value="InterPro"/>
</dbReference>
<keyword evidence="7 10" id="KW-0560">Oxidoreductase</keyword>
<comment type="subcellular location">
    <subcellularLocation>
        <location evidence="2">Membrane</location>
        <topology evidence="2">Single-pass membrane protein</topology>
    </subcellularLocation>
</comment>
<dbReference type="GO" id="GO:0016020">
    <property type="term" value="C:membrane"/>
    <property type="evidence" value="ECO:0007669"/>
    <property type="project" value="UniProtKB-SubCell"/>
</dbReference>
<dbReference type="PANTHER" id="PTHR24286">
    <property type="entry name" value="CYTOCHROME P450 26"/>
    <property type="match status" value="1"/>
</dbReference>
<dbReference type="AlphaFoldDB" id="A0A8K0GWP8"/>
<evidence type="ECO:0000256" key="2">
    <source>
        <dbReference type="ARBA" id="ARBA00004167"/>
    </source>
</evidence>
<dbReference type="InterPro" id="IPR001128">
    <property type="entry name" value="Cyt_P450"/>
</dbReference>
<dbReference type="GO" id="GO:0016705">
    <property type="term" value="F:oxidoreductase activity, acting on paired donors, with incorporation or reduction of molecular oxygen"/>
    <property type="evidence" value="ECO:0007669"/>
    <property type="project" value="InterPro"/>
</dbReference>
<feature type="binding site" description="axial binding residue" evidence="9">
    <location>
        <position position="429"/>
    </location>
    <ligand>
        <name>heme</name>
        <dbReference type="ChEBI" id="CHEBI:30413"/>
    </ligand>
    <ligandPart>
        <name>Fe</name>
        <dbReference type="ChEBI" id="CHEBI:18248"/>
    </ligandPart>
</feature>
<sequence length="491" mass="56191">MMMEHFYLSLLLLFVSFISISTFVLFYRHRSNFTGPNLPPGKIGYPIIGESYEFLSTGWKGQPEKFIFDRMAKYSSQVFKTSIFGERAAIFCGAACNKFLFSNENKLVTAWWPSSVNKVFPSSLQTSSTEEAKKMRKLLPNFLKPEALQRYIGVMDTIAQRHFAIDWENKNEILTFPLAKRYTFWVAVRLFMHLDEPSEIRKFEDPFHYLASGIISMPIDLPGTPFNRAIKASSFIRKELLKIIKQRKIDLAEGRASPTQDILSHMLLTCTDDGVYMNELDIADKIIGLLIGGHDTASATCTFIVKYLAELPHIYEGVYKEQMEIAKSKAAGELLNWEDLQKMKYSWNVACEVLRLAPPLQGAFREALTDFVFNGFTIPKGWKLYWSANSTHRNAAYFPEPEKFDPGRFEGKGPAPYTFVPFGGGPRMCPGKEYARMEILVFIHNLVKRFRWEKIIPQENIIVNPMPVPAKDLPIRLFPHPHPPPPNTTSL</sequence>
<gene>
    <name evidence="12" type="ORF">FNV43_RR20013</name>
</gene>
<dbReference type="SUPFAM" id="SSF48264">
    <property type="entry name" value="Cytochrome P450"/>
    <property type="match status" value="1"/>
</dbReference>
<keyword evidence="8 9" id="KW-0408">Iron</keyword>
<name>A0A8K0GWP8_9ROSA</name>
<evidence type="ECO:0000256" key="9">
    <source>
        <dbReference type="PIRSR" id="PIRSR602401-1"/>
    </source>
</evidence>
<evidence type="ECO:0000313" key="13">
    <source>
        <dbReference type="Proteomes" id="UP000796880"/>
    </source>
</evidence>
<evidence type="ECO:0000256" key="1">
    <source>
        <dbReference type="ARBA" id="ARBA00001971"/>
    </source>
</evidence>
<comment type="similarity">
    <text evidence="3 10">Belongs to the cytochrome P450 family.</text>
</comment>
<dbReference type="InterPro" id="IPR002401">
    <property type="entry name" value="Cyt_P450_E_grp-I"/>
</dbReference>
<keyword evidence="4 11" id="KW-0812">Transmembrane</keyword>
<dbReference type="PANTHER" id="PTHR24286:SF381">
    <property type="entry name" value="BETA-AMYRIN 28-OXIDASE"/>
    <property type="match status" value="1"/>
</dbReference>
<evidence type="ECO:0000256" key="5">
    <source>
        <dbReference type="ARBA" id="ARBA00022723"/>
    </source>
</evidence>
<dbReference type="CDD" id="cd11043">
    <property type="entry name" value="CYP90-like"/>
    <property type="match status" value="1"/>
</dbReference>